<organism evidence="2 3">
    <name type="scientific">Aureimonas jatrophae</name>
    <dbReference type="NCBI Taxonomy" id="1166073"/>
    <lineage>
        <taxon>Bacteria</taxon>
        <taxon>Pseudomonadati</taxon>
        <taxon>Pseudomonadota</taxon>
        <taxon>Alphaproteobacteria</taxon>
        <taxon>Hyphomicrobiales</taxon>
        <taxon>Aurantimonadaceae</taxon>
        <taxon>Aureimonas</taxon>
    </lineage>
</organism>
<sequence>MRHRLDRMPNAMRIRRRTVEHVFGTIKDWMGRSHFKTRRLPNVGTEMSLHVLAYNMKRAIALLGTIRLMAAMRG</sequence>
<dbReference type="Proteomes" id="UP000198793">
    <property type="component" value="Unassembled WGS sequence"/>
</dbReference>
<gene>
    <name evidence="2" type="ORF">SAMN05192530_1103</name>
</gene>
<dbReference type="Pfam" id="PF01609">
    <property type="entry name" value="DDE_Tnp_1"/>
    <property type="match status" value="1"/>
</dbReference>
<keyword evidence="3" id="KW-1185">Reference proteome</keyword>
<evidence type="ECO:0000313" key="2">
    <source>
        <dbReference type="EMBL" id="SDO66582.1"/>
    </source>
</evidence>
<dbReference type="STRING" id="1166073.SAMN05192530_1103"/>
<dbReference type="PANTHER" id="PTHR33408:SF4">
    <property type="entry name" value="TRANSPOSASE DDE DOMAIN-CONTAINING PROTEIN"/>
    <property type="match status" value="1"/>
</dbReference>
<accession>A0A1H0LEP9</accession>
<dbReference type="OrthoDB" id="9774608at2"/>
<feature type="domain" description="Transposase IS4-like" evidence="1">
    <location>
        <begin position="15"/>
        <end position="56"/>
    </location>
</feature>
<dbReference type="AlphaFoldDB" id="A0A1H0LEP9"/>
<evidence type="ECO:0000259" key="1">
    <source>
        <dbReference type="Pfam" id="PF01609"/>
    </source>
</evidence>
<dbReference type="GO" id="GO:0006313">
    <property type="term" value="P:DNA transposition"/>
    <property type="evidence" value="ECO:0007669"/>
    <property type="project" value="InterPro"/>
</dbReference>
<proteinExistence type="predicted"/>
<name>A0A1H0LEP9_9HYPH</name>
<dbReference type="PANTHER" id="PTHR33408">
    <property type="entry name" value="TRANSPOSASE"/>
    <property type="match status" value="1"/>
</dbReference>
<dbReference type="InterPro" id="IPR002559">
    <property type="entry name" value="Transposase_11"/>
</dbReference>
<dbReference type="GO" id="GO:0004803">
    <property type="term" value="F:transposase activity"/>
    <property type="evidence" value="ECO:0007669"/>
    <property type="project" value="InterPro"/>
</dbReference>
<dbReference type="EMBL" id="FNIT01000010">
    <property type="protein sequence ID" value="SDO66582.1"/>
    <property type="molecule type" value="Genomic_DNA"/>
</dbReference>
<dbReference type="GO" id="GO:0003677">
    <property type="term" value="F:DNA binding"/>
    <property type="evidence" value="ECO:0007669"/>
    <property type="project" value="InterPro"/>
</dbReference>
<reference evidence="2 3" key="1">
    <citation type="submission" date="2016-10" db="EMBL/GenBank/DDBJ databases">
        <authorList>
            <person name="de Groot N.N."/>
        </authorList>
    </citation>
    <scope>NUCLEOTIDE SEQUENCE [LARGE SCALE GENOMIC DNA]</scope>
    <source>
        <strain evidence="3">L7-484,KACC 16230,DSM 25025</strain>
    </source>
</reference>
<protein>
    <submittedName>
        <fullName evidence="2">Transposase DDE domain-containing protein</fullName>
    </submittedName>
</protein>
<evidence type="ECO:0000313" key="3">
    <source>
        <dbReference type="Proteomes" id="UP000198793"/>
    </source>
</evidence>